<dbReference type="OrthoDB" id="9077240at2"/>
<feature type="transmembrane region" description="Helical" evidence="6">
    <location>
        <begin position="171"/>
        <end position="197"/>
    </location>
</feature>
<keyword evidence="4 6" id="KW-1133">Transmembrane helix</keyword>
<dbReference type="EMBL" id="MRCC01000019">
    <property type="protein sequence ID" value="OKH22655.1"/>
    <property type="molecule type" value="Genomic_DNA"/>
</dbReference>
<evidence type="ECO:0000256" key="6">
    <source>
        <dbReference type="SAM" id="Phobius"/>
    </source>
</evidence>
<name>A0A1U7HGH2_9CHRO</name>
<evidence type="ECO:0000313" key="7">
    <source>
        <dbReference type="EMBL" id="OKH22655.1"/>
    </source>
</evidence>
<evidence type="ECO:0000256" key="2">
    <source>
        <dbReference type="ARBA" id="ARBA00022475"/>
    </source>
</evidence>
<evidence type="ECO:0000256" key="1">
    <source>
        <dbReference type="ARBA" id="ARBA00004651"/>
    </source>
</evidence>
<dbReference type="AlphaFoldDB" id="A0A1U7HGH2"/>
<proteinExistence type="predicted"/>
<sequence length="426" mass="47321">MRMLQFSPKAIYWCKTLSKFVSVQLIIQGLGFISGLLIVRTLDKQQYAYFTIANTMQGSMTVLSDSGITAGLSAIGGRVWQNRDQFSQLINTALQLRIYLSIISVVAVTPITLWLLISNGASILSAILIVIVIILGLNAQLTIGVLEIVPRLYSQINRIQTIELVPSVSRLVLLLCAYFTSLNALIAVFISSLSLLLKRSVLIKWVTQNIDSEAKTNQDYYHEILAVIKSLSPNTIFYCIQGQITVWLISFFGNTQNIAEVGALSRLAVIFSIINSVIAGIISPSFARCHSVTLLHRKYWQIVGISCFLGFCILVFIAIFPVQILWLLGEQYAHLQNELFLIALSTIFSHVVGVMWSLNCSKAWVSYSWFSIPSTLTTQIALLFLINLSTIEGVIMFGILSNIPSLALNIVLMYKGLASYKALDFE</sequence>
<feature type="transmembrane region" description="Helical" evidence="6">
    <location>
        <begin position="299"/>
        <end position="327"/>
    </location>
</feature>
<dbReference type="Proteomes" id="UP000185984">
    <property type="component" value="Unassembled WGS sequence"/>
</dbReference>
<gene>
    <name evidence="7" type="ORF">NIES1031_19565</name>
</gene>
<feature type="transmembrane region" description="Helical" evidence="6">
    <location>
        <begin position="98"/>
        <end position="117"/>
    </location>
</feature>
<comment type="subcellular location">
    <subcellularLocation>
        <location evidence="1">Cell membrane</location>
        <topology evidence="1">Multi-pass membrane protein</topology>
    </subcellularLocation>
</comment>
<organism evidence="7 8">
    <name type="scientific">Chroogloeocystis siderophila 5.2 s.c.1</name>
    <dbReference type="NCBI Taxonomy" id="247279"/>
    <lineage>
        <taxon>Bacteria</taxon>
        <taxon>Bacillati</taxon>
        <taxon>Cyanobacteriota</taxon>
        <taxon>Cyanophyceae</taxon>
        <taxon>Oscillatoriophycideae</taxon>
        <taxon>Chroococcales</taxon>
        <taxon>Chroococcaceae</taxon>
        <taxon>Chroogloeocystis</taxon>
    </lineage>
</organism>
<feature type="transmembrane region" description="Helical" evidence="6">
    <location>
        <begin position="339"/>
        <end position="358"/>
    </location>
</feature>
<comment type="caution">
    <text evidence="7">The sequence shown here is derived from an EMBL/GenBank/DDBJ whole genome shotgun (WGS) entry which is preliminary data.</text>
</comment>
<reference evidence="7 8" key="1">
    <citation type="submission" date="2016-11" db="EMBL/GenBank/DDBJ databases">
        <title>Draft Genome Sequences of Nine Cyanobacterial Strains from Diverse Habitats.</title>
        <authorList>
            <person name="Zhu T."/>
            <person name="Hou S."/>
            <person name="Lu X."/>
            <person name="Hess W.R."/>
        </authorList>
    </citation>
    <scope>NUCLEOTIDE SEQUENCE [LARGE SCALE GENOMIC DNA]</scope>
    <source>
        <strain evidence="7 8">5.2 s.c.1</strain>
    </source>
</reference>
<keyword evidence="2" id="KW-1003">Cell membrane</keyword>
<dbReference type="InterPro" id="IPR050833">
    <property type="entry name" value="Poly_Biosynth_Transport"/>
</dbReference>
<keyword evidence="3 6" id="KW-0812">Transmembrane</keyword>
<keyword evidence="5 6" id="KW-0472">Membrane</keyword>
<dbReference type="PANTHER" id="PTHR30250">
    <property type="entry name" value="PST FAMILY PREDICTED COLANIC ACID TRANSPORTER"/>
    <property type="match status" value="1"/>
</dbReference>
<protein>
    <submittedName>
        <fullName evidence="7">Polysaccharide biosynthesis protein</fullName>
    </submittedName>
</protein>
<accession>A0A1U7HGH2</accession>
<feature type="transmembrane region" description="Helical" evidence="6">
    <location>
        <begin position="393"/>
        <end position="414"/>
    </location>
</feature>
<evidence type="ECO:0000256" key="3">
    <source>
        <dbReference type="ARBA" id="ARBA00022692"/>
    </source>
</evidence>
<feature type="transmembrane region" description="Helical" evidence="6">
    <location>
        <begin position="20"/>
        <end position="39"/>
    </location>
</feature>
<evidence type="ECO:0000256" key="4">
    <source>
        <dbReference type="ARBA" id="ARBA00022989"/>
    </source>
</evidence>
<dbReference type="PANTHER" id="PTHR30250:SF11">
    <property type="entry name" value="O-ANTIGEN TRANSPORTER-RELATED"/>
    <property type="match status" value="1"/>
</dbReference>
<feature type="transmembrane region" description="Helical" evidence="6">
    <location>
        <begin position="364"/>
        <end position="386"/>
    </location>
</feature>
<keyword evidence="8" id="KW-1185">Reference proteome</keyword>
<dbReference type="STRING" id="247279.NIES1031_19565"/>
<evidence type="ECO:0000313" key="8">
    <source>
        <dbReference type="Proteomes" id="UP000185984"/>
    </source>
</evidence>
<feature type="transmembrane region" description="Helical" evidence="6">
    <location>
        <begin position="123"/>
        <end position="150"/>
    </location>
</feature>
<feature type="transmembrane region" description="Helical" evidence="6">
    <location>
        <begin position="267"/>
        <end position="287"/>
    </location>
</feature>
<evidence type="ECO:0000256" key="5">
    <source>
        <dbReference type="ARBA" id="ARBA00023136"/>
    </source>
</evidence>
<dbReference type="GO" id="GO:0005886">
    <property type="term" value="C:plasma membrane"/>
    <property type="evidence" value="ECO:0007669"/>
    <property type="project" value="UniProtKB-SubCell"/>
</dbReference>